<keyword evidence="12" id="KW-0229">DNA integration</keyword>
<dbReference type="Pfam" id="PF14223">
    <property type="entry name" value="Retrotran_gag_2"/>
    <property type="match status" value="1"/>
</dbReference>
<evidence type="ECO:0000256" key="16">
    <source>
        <dbReference type="ARBA" id="ARBA00023172"/>
    </source>
</evidence>
<dbReference type="PROSITE" id="PS50994">
    <property type="entry name" value="INTEGRASE"/>
    <property type="match status" value="1"/>
</dbReference>
<dbReference type="InterPro" id="IPR057670">
    <property type="entry name" value="SH3_retrovirus"/>
</dbReference>
<feature type="domain" description="Integrase catalytic" evidence="20">
    <location>
        <begin position="454"/>
        <end position="622"/>
    </location>
</feature>
<feature type="domain" description="CCHC-type" evidence="19">
    <location>
        <begin position="226"/>
        <end position="241"/>
    </location>
</feature>
<dbReference type="PROSITE" id="PS50158">
    <property type="entry name" value="ZF_CCHC"/>
    <property type="match status" value="1"/>
</dbReference>
<keyword evidence="18" id="KW-0863">Zinc-finger</keyword>
<accession>A0A4Y2N6L3</accession>
<dbReference type="Pfam" id="PF07727">
    <property type="entry name" value="RVT_2"/>
    <property type="match status" value="1"/>
</dbReference>
<keyword evidence="14" id="KW-0548">Nucleotidyltransferase</keyword>
<keyword evidence="22" id="KW-1185">Reference proteome</keyword>
<dbReference type="GO" id="GO:0004519">
    <property type="term" value="F:endonuclease activity"/>
    <property type="evidence" value="ECO:0007669"/>
    <property type="project" value="UniProtKB-KW"/>
</dbReference>
<evidence type="ECO:0000256" key="1">
    <source>
        <dbReference type="ARBA" id="ARBA00002180"/>
    </source>
</evidence>
<protein>
    <submittedName>
        <fullName evidence="21">Retrovirus-related Pol polyprotein from transposon TNT 1-94</fullName>
    </submittedName>
</protein>
<dbReference type="InterPro" id="IPR025724">
    <property type="entry name" value="GAG-pre-integrase_dom"/>
</dbReference>
<dbReference type="SUPFAM" id="SSF53098">
    <property type="entry name" value="Ribonuclease H-like"/>
    <property type="match status" value="1"/>
</dbReference>
<dbReference type="GO" id="GO:0015074">
    <property type="term" value="P:DNA integration"/>
    <property type="evidence" value="ECO:0007669"/>
    <property type="project" value="UniProtKB-KW"/>
</dbReference>
<evidence type="ECO:0000256" key="7">
    <source>
        <dbReference type="ARBA" id="ARBA00022750"/>
    </source>
</evidence>
<sequence>MEFRAHVDKLVGASNWSKWKRQVELLLRHHDVHELVSGDRVCPVLAEDATPEVTVLYEKSRKSFMKDDSLAQLVLVGSMDDANVELTATCDSAKSIWEKLLSVYEQSSGQRLDRLMEQFFRSEKDGDDDVVTHIAKLQKNFSELNDELKRVAKTTLPELLLMSRIMSTLPLEFFEFKSVWESIPIEERSVNKLTERLRLIEMRLPSKPDSTALVATKKKAAKKVERKCYVCRKPGHIAKDCWKKDKKQKTSGDAFVCIVEGVTEKEQWIADSGASAHMTSYRKYFLDFKEFPSPKPVYVGNNNAIMAYGQGTVNVDMKVNGKWVSNHLSEVWYVPDVSRNLFSVSQTLAKGFVFRAEGNECSFTRDGHVRLRGIRTVNGLYALKMRVVCPELPAEVCFASADQSLQLWHERLCHQNKTYVKEFLGQRGIEVCESKVSCEGCLYGKHQRGRFHERPSRPIVTGALIHADVCGPMQERSIGGSRYFVCFKDDFSRFRRVFFMESKSEVPNCLKVFLSEAKTAGHTIKEFLSDGGGEFKNSQVCGMLQSCGINIRYSMPYTPEQNGAAERENRTIVEAARSILHHKGLPLKLWAEAVNTAVYVLNRTGPTREKEKTPIELWSASSFNVHYLKVFGTKCFVHVPKQRRQKLDPKSVAGFFVGYCGEKDGYRVWLKKQNKIILSRDVIFENEASYSVIAQNGKSCSVVNEPSVGHGSEIELIKSSDVPDSDVCQEIGEASCDAIDSKESSDEQERNLRDRSMLKKPARYDNCVLLAEHAEPDTYNEAIASKESSEWLAAMKEEMDSLEANNTWELVNLPQDRKAIGSRWVYKIKKNADGTVQRFKARLVAKGYSQKVGVDFNETFSPVVRWDTIRTVLSVAAYKKLKLVQFDVKTAFLYGDLQEDIYMHQPQGFEDGTGQVCKLLKSIYGLKQAPRVWNERFKSFAMKCGLKQSNSDPCLFLNDEKSIYLIVYVDDGIIASVDEHAVKQFLEKLKSEFSVVIGVANYFLGMQIECLEDGDIFVHQEGYCRKILKHFEMSECNSVSTPVEKGTITTDHSEFLPATVPYREAIGSLMFLAIVSRPDISYAVGVLSQVLDKPQQVHWSMIKRIMRYLKGTEKCGILFKCNEDNTLQCFTDSDYAGDPLSRRSTSGMIFMSYGGAVSWRSQRQSCIALSTTEAEFIAASQAAKEAIWLGNLLSELRCVSTIPVLQIDNQSAIRLVKNPEFHSRTKHIDIRYKFIREQYQTKQLDVVYCSSEMQAADIFTKPLVKDRFLKLRKLIGMHNFG</sequence>
<dbReference type="PANTHER" id="PTHR42648">
    <property type="entry name" value="TRANSPOSASE, PUTATIVE-RELATED"/>
    <property type="match status" value="1"/>
</dbReference>
<evidence type="ECO:0000256" key="18">
    <source>
        <dbReference type="PROSITE-ProRule" id="PRU00047"/>
    </source>
</evidence>
<keyword evidence="3" id="KW-0645">Protease</keyword>
<keyword evidence="13" id="KW-0695">RNA-directed DNA polymerase</keyword>
<dbReference type="InterPro" id="IPR036397">
    <property type="entry name" value="RNaseH_sf"/>
</dbReference>
<dbReference type="GO" id="GO:0003676">
    <property type="term" value="F:nucleic acid binding"/>
    <property type="evidence" value="ECO:0007669"/>
    <property type="project" value="InterPro"/>
</dbReference>
<keyword evidence="6" id="KW-0547">Nucleotide-binding</keyword>
<name>A0A4Y2N6L3_ARAVE</name>
<keyword evidence="17" id="KW-0511">Multifunctional enzyme</keyword>
<evidence type="ECO:0000256" key="10">
    <source>
        <dbReference type="ARBA" id="ARBA00022840"/>
    </source>
</evidence>
<dbReference type="Pfam" id="PF13976">
    <property type="entry name" value="gag_pre-integrs"/>
    <property type="match status" value="1"/>
</dbReference>
<comment type="function">
    <text evidence="1">The aspartyl protease (PR) mediates the proteolytic cleavages of the Gag and Gag-Pol polyproteins after assembly of the VLP.</text>
</comment>
<dbReference type="InterPro" id="IPR012337">
    <property type="entry name" value="RNaseH-like_sf"/>
</dbReference>
<dbReference type="SUPFAM" id="SSF57756">
    <property type="entry name" value="Retrovirus zinc finger-like domains"/>
    <property type="match status" value="1"/>
</dbReference>
<evidence type="ECO:0000259" key="20">
    <source>
        <dbReference type="PROSITE" id="PS50994"/>
    </source>
</evidence>
<keyword evidence="14" id="KW-0239">DNA-directed DNA polymerase</keyword>
<dbReference type="GO" id="GO:0042575">
    <property type="term" value="C:DNA polymerase complex"/>
    <property type="evidence" value="ECO:0007669"/>
    <property type="project" value="UniProtKB-ARBA"/>
</dbReference>
<dbReference type="Gene3D" id="4.10.60.10">
    <property type="entry name" value="Zinc finger, CCHC-type"/>
    <property type="match status" value="1"/>
</dbReference>
<dbReference type="SMART" id="SM00343">
    <property type="entry name" value="ZnF_C2HC"/>
    <property type="match status" value="1"/>
</dbReference>
<evidence type="ECO:0000256" key="6">
    <source>
        <dbReference type="ARBA" id="ARBA00022741"/>
    </source>
</evidence>
<dbReference type="InterPro" id="IPR001584">
    <property type="entry name" value="Integrase_cat-core"/>
</dbReference>
<dbReference type="GO" id="GO:0003964">
    <property type="term" value="F:RNA-directed DNA polymerase activity"/>
    <property type="evidence" value="ECO:0007669"/>
    <property type="project" value="UniProtKB-KW"/>
</dbReference>
<keyword evidence="2" id="KW-1188">Viral release from host cell</keyword>
<keyword evidence="10" id="KW-0067">ATP-binding</keyword>
<dbReference type="InterPro" id="IPR036875">
    <property type="entry name" value="Znf_CCHC_sf"/>
</dbReference>
<dbReference type="PANTHER" id="PTHR42648:SF11">
    <property type="entry name" value="TRANSPOSON TY4-P GAG-POL POLYPROTEIN"/>
    <property type="match status" value="1"/>
</dbReference>
<dbReference type="OrthoDB" id="6434337at2759"/>
<dbReference type="GO" id="GO:0003887">
    <property type="term" value="F:DNA-directed DNA polymerase activity"/>
    <property type="evidence" value="ECO:0007669"/>
    <property type="project" value="UniProtKB-KW"/>
</dbReference>
<dbReference type="CDD" id="cd09272">
    <property type="entry name" value="RNase_HI_RT_Ty1"/>
    <property type="match status" value="1"/>
</dbReference>
<evidence type="ECO:0000313" key="21">
    <source>
        <dbReference type="EMBL" id="GBN35001.1"/>
    </source>
</evidence>
<keyword evidence="11" id="KW-0460">Magnesium</keyword>
<keyword evidence="5" id="KW-0479">Metal-binding</keyword>
<organism evidence="21 22">
    <name type="scientific">Araneus ventricosus</name>
    <name type="common">Orbweaver spider</name>
    <name type="synonym">Epeira ventricosa</name>
    <dbReference type="NCBI Taxonomy" id="182803"/>
    <lineage>
        <taxon>Eukaryota</taxon>
        <taxon>Metazoa</taxon>
        <taxon>Ecdysozoa</taxon>
        <taxon>Arthropoda</taxon>
        <taxon>Chelicerata</taxon>
        <taxon>Arachnida</taxon>
        <taxon>Araneae</taxon>
        <taxon>Araneomorphae</taxon>
        <taxon>Entelegynae</taxon>
        <taxon>Araneoidea</taxon>
        <taxon>Araneidae</taxon>
        <taxon>Araneus</taxon>
    </lineage>
</organism>
<dbReference type="Pfam" id="PF22936">
    <property type="entry name" value="Pol_BBD"/>
    <property type="match status" value="1"/>
</dbReference>
<dbReference type="InterPro" id="IPR013103">
    <property type="entry name" value="RVT_2"/>
</dbReference>
<evidence type="ECO:0000256" key="14">
    <source>
        <dbReference type="ARBA" id="ARBA00022932"/>
    </source>
</evidence>
<evidence type="ECO:0000256" key="12">
    <source>
        <dbReference type="ARBA" id="ARBA00022908"/>
    </source>
</evidence>
<evidence type="ECO:0000256" key="15">
    <source>
        <dbReference type="ARBA" id="ARBA00023113"/>
    </source>
</evidence>
<dbReference type="Gene3D" id="3.30.420.10">
    <property type="entry name" value="Ribonuclease H-like superfamily/Ribonuclease H"/>
    <property type="match status" value="1"/>
</dbReference>
<evidence type="ECO:0000256" key="3">
    <source>
        <dbReference type="ARBA" id="ARBA00022670"/>
    </source>
</evidence>
<dbReference type="InterPro" id="IPR039537">
    <property type="entry name" value="Retrotran_Ty1/copia-like"/>
</dbReference>
<keyword evidence="7" id="KW-0064">Aspartyl protease</keyword>
<dbReference type="GO" id="GO:0005524">
    <property type="term" value="F:ATP binding"/>
    <property type="evidence" value="ECO:0007669"/>
    <property type="project" value="UniProtKB-KW"/>
</dbReference>
<dbReference type="GO" id="GO:0006508">
    <property type="term" value="P:proteolysis"/>
    <property type="evidence" value="ECO:0007669"/>
    <property type="project" value="UniProtKB-KW"/>
</dbReference>
<dbReference type="InterPro" id="IPR001878">
    <property type="entry name" value="Znf_CCHC"/>
</dbReference>
<evidence type="ECO:0000256" key="2">
    <source>
        <dbReference type="ARBA" id="ARBA00022612"/>
    </source>
</evidence>
<evidence type="ECO:0000256" key="11">
    <source>
        <dbReference type="ARBA" id="ARBA00022842"/>
    </source>
</evidence>
<evidence type="ECO:0000256" key="5">
    <source>
        <dbReference type="ARBA" id="ARBA00022723"/>
    </source>
</evidence>
<evidence type="ECO:0000313" key="22">
    <source>
        <dbReference type="Proteomes" id="UP000499080"/>
    </source>
</evidence>
<dbReference type="Pfam" id="PF00098">
    <property type="entry name" value="zf-CCHC"/>
    <property type="match status" value="1"/>
</dbReference>
<gene>
    <name evidence="21" type="primary">POLX_449</name>
    <name evidence="21" type="ORF">AVEN_157392_1</name>
</gene>
<keyword evidence="8" id="KW-0255">Endonuclease</keyword>
<evidence type="ECO:0000256" key="4">
    <source>
        <dbReference type="ARBA" id="ARBA00022722"/>
    </source>
</evidence>
<dbReference type="InterPro" id="IPR043502">
    <property type="entry name" value="DNA/RNA_pol_sf"/>
</dbReference>
<dbReference type="InterPro" id="IPR054722">
    <property type="entry name" value="PolX-like_BBD"/>
</dbReference>
<dbReference type="SUPFAM" id="SSF56672">
    <property type="entry name" value="DNA/RNA polymerases"/>
    <property type="match status" value="1"/>
</dbReference>
<keyword evidence="18" id="KW-0862">Zinc</keyword>
<keyword evidence="16" id="KW-0233">DNA recombination</keyword>
<keyword evidence="9" id="KW-0378">Hydrolase</keyword>
<evidence type="ECO:0000256" key="13">
    <source>
        <dbReference type="ARBA" id="ARBA00022918"/>
    </source>
</evidence>
<keyword evidence="4" id="KW-0540">Nuclease</keyword>
<dbReference type="EMBL" id="BGPR01126540">
    <property type="protein sequence ID" value="GBN35001.1"/>
    <property type="molecule type" value="Genomic_DNA"/>
</dbReference>
<reference evidence="21 22" key="1">
    <citation type="journal article" date="2019" name="Sci. Rep.">
        <title>Orb-weaving spider Araneus ventricosus genome elucidates the spidroin gene catalogue.</title>
        <authorList>
            <person name="Kono N."/>
            <person name="Nakamura H."/>
            <person name="Ohtoshi R."/>
            <person name="Moran D.A.P."/>
            <person name="Shinohara A."/>
            <person name="Yoshida Y."/>
            <person name="Fujiwara M."/>
            <person name="Mori M."/>
            <person name="Tomita M."/>
            <person name="Arakawa K."/>
        </authorList>
    </citation>
    <scope>NUCLEOTIDE SEQUENCE [LARGE SCALE GENOMIC DNA]</scope>
</reference>
<evidence type="ECO:0000259" key="19">
    <source>
        <dbReference type="PROSITE" id="PS50158"/>
    </source>
</evidence>
<evidence type="ECO:0000256" key="17">
    <source>
        <dbReference type="ARBA" id="ARBA00023268"/>
    </source>
</evidence>
<evidence type="ECO:0000256" key="8">
    <source>
        <dbReference type="ARBA" id="ARBA00022759"/>
    </source>
</evidence>
<keyword evidence="14" id="KW-0808">Transferase</keyword>
<comment type="caution">
    <text evidence="21">The sequence shown here is derived from an EMBL/GenBank/DDBJ whole genome shotgun (WGS) entry which is preliminary data.</text>
</comment>
<evidence type="ECO:0000256" key="9">
    <source>
        <dbReference type="ARBA" id="ARBA00022801"/>
    </source>
</evidence>
<dbReference type="GO" id="GO:0004190">
    <property type="term" value="F:aspartic-type endopeptidase activity"/>
    <property type="evidence" value="ECO:0007669"/>
    <property type="project" value="UniProtKB-KW"/>
</dbReference>
<dbReference type="GO" id="GO:0008270">
    <property type="term" value="F:zinc ion binding"/>
    <property type="evidence" value="ECO:0007669"/>
    <property type="project" value="UniProtKB-KW"/>
</dbReference>
<dbReference type="GO" id="GO:0006310">
    <property type="term" value="P:DNA recombination"/>
    <property type="evidence" value="ECO:0007669"/>
    <property type="project" value="UniProtKB-KW"/>
</dbReference>
<dbReference type="Pfam" id="PF25597">
    <property type="entry name" value="SH3_retrovirus"/>
    <property type="match status" value="1"/>
</dbReference>
<dbReference type="Proteomes" id="UP000499080">
    <property type="component" value="Unassembled WGS sequence"/>
</dbReference>
<proteinExistence type="predicted"/>
<keyword evidence="15" id="KW-0917">Virion maturation</keyword>